<evidence type="ECO:0000313" key="2">
    <source>
        <dbReference type="Proteomes" id="UP000217790"/>
    </source>
</evidence>
<organism evidence="1 2">
    <name type="scientific">Armillaria gallica</name>
    <name type="common">Bulbous honey fungus</name>
    <name type="synonym">Armillaria bulbosa</name>
    <dbReference type="NCBI Taxonomy" id="47427"/>
    <lineage>
        <taxon>Eukaryota</taxon>
        <taxon>Fungi</taxon>
        <taxon>Dikarya</taxon>
        <taxon>Basidiomycota</taxon>
        <taxon>Agaricomycotina</taxon>
        <taxon>Agaricomycetes</taxon>
        <taxon>Agaricomycetidae</taxon>
        <taxon>Agaricales</taxon>
        <taxon>Marasmiineae</taxon>
        <taxon>Physalacriaceae</taxon>
        <taxon>Armillaria</taxon>
    </lineage>
</organism>
<protein>
    <submittedName>
        <fullName evidence="1">Uncharacterized protein</fullName>
    </submittedName>
</protein>
<reference evidence="2" key="1">
    <citation type="journal article" date="2017" name="Nat. Ecol. Evol.">
        <title>Genome expansion and lineage-specific genetic innovations in the forest pathogenic fungi Armillaria.</title>
        <authorList>
            <person name="Sipos G."/>
            <person name="Prasanna A.N."/>
            <person name="Walter M.C."/>
            <person name="O'Connor E."/>
            <person name="Balint B."/>
            <person name="Krizsan K."/>
            <person name="Kiss B."/>
            <person name="Hess J."/>
            <person name="Varga T."/>
            <person name="Slot J."/>
            <person name="Riley R."/>
            <person name="Boka B."/>
            <person name="Rigling D."/>
            <person name="Barry K."/>
            <person name="Lee J."/>
            <person name="Mihaltcheva S."/>
            <person name="LaButti K."/>
            <person name="Lipzen A."/>
            <person name="Waldron R."/>
            <person name="Moloney N.M."/>
            <person name="Sperisen C."/>
            <person name="Kredics L."/>
            <person name="Vagvoelgyi C."/>
            <person name="Patrignani A."/>
            <person name="Fitzpatrick D."/>
            <person name="Nagy I."/>
            <person name="Doyle S."/>
            <person name="Anderson J.B."/>
            <person name="Grigoriev I.V."/>
            <person name="Gueldener U."/>
            <person name="Muensterkoetter M."/>
            <person name="Nagy L.G."/>
        </authorList>
    </citation>
    <scope>NUCLEOTIDE SEQUENCE [LARGE SCALE GENOMIC DNA]</scope>
    <source>
        <strain evidence="2">Ar21-2</strain>
    </source>
</reference>
<dbReference type="InParanoid" id="A0A2H3ECY6"/>
<accession>A0A2H3ECY6</accession>
<sequence length="67" mass="7256">TSLKIPAQGSTSHPSPLHIYSTPRSLLPNFGPSSRSLYAGQRYSRSSDSIILPFVVLSAKKTLSPTR</sequence>
<keyword evidence="2" id="KW-1185">Reference proteome</keyword>
<feature type="non-terminal residue" evidence="1">
    <location>
        <position position="1"/>
    </location>
</feature>
<gene>
    <name evidence="1" type="ORF">ARMGADRAFT_1004595</name>
</gene>
<dbReference type="Proteomes" id="UP000217790">
    <property type="component" value="Unassembled WGS sequence"/>
</dbReference>
<name>A0A2H3ECY6_ARMGA</name>
<evidence type="ECO:0000313" key="1">
    <source>
        <dbReference type="EMBL" id="PBL03935.1"/>
    </source>
</evidence>
<dbReference type="EMBL" id="KZ293644">
    <property type="protein sequence ID" value="PBL03935.1"/>
    <property type="molecule type" value="Genomic_DNA"/>
</dbReference>
<proteinExistence type="predicted"/>
<feature type="non-terminal residue" evidence="1">
    <location>
        <position position="67"/>
    </location>
</feature>
<dbReference type="AlphaFoldDB" id="A0A2H3ECY6"/>